<dbReference type="InterPro" id="IPR001452">
    <property type="entry name" value="SH3_domain"/>
</dbReference>
<dbReference type="CDD" id="cd12140">
    <property type="entry name" value="SH3_Amphiphysin_I"/>
    <property type="match status" value="1"/>
</dbReference>
<evidence type="ECO:0000256" key="5">
    <source>
        <dbReference type="ARBA" id="ARBA00023054"/>
    </source>
</evidence>
<dbReference type="InterPro" id="IPR027267">
    <property type="entry name" value="AH/BAR_dom_sf"/>
</dbReference>
<dbReference type="Proteomes" id="UP000694387">
    <property type="component" value="Chromosome 1"/>
</dbReference>
<dbReference type="InterPro" id="IPR003017">
    <property type="entry name" value="Amphiphysin_1"/>
</dbReference>
<evidence type="ECO:0000256" key="12">
    <source>
        <dbReference type="ARBA" id="ARBA00069352"/>
    </source>
</evidence>
<evidence type="ECO:0000259" key="16">
    <source>
        <dbReference type="PROSITE" id="PS50002"/>
    </source>
</evidence>
<evidence type="ECO:0000256" key="1">
    <source>
        <dbReference type="ARBA" id="ARBA00004245"/>
    </source>
</evidence>
<keyword evidence="2 13" id="KW-0728">SH3 domain</keyword>
<dbReference type="SMART" id="SM00326">
    <property type="entry name" value="SH3"/>
    <property type="match status" value="1"/>
</dbReference>
<dbReference type="PROSITE" id="PS50002">
    <property type="entry name" value="SH3"/>
    <property type="match status" value="1"/>
</dbReference>
<feature type="domain" description="SH3" evidence="16">
    <location>
        <begin position="786"/>
        <end position="859"/>
    </location>
</feature>
<dbReference type="CDD" id="cd07611">
    <property type="entry name" value="BAR_Amphiphysin_I_II"/>
    <property type="match status" value="1"/>
</dbReference>
<evidence type="ECO:0000256" key="2">
    <source>
        <dbReference type="ARBA" id="ARBA00022443"/>
    </source>
</evidence>
<dbReference type="GO" id="GO:0005856">
    <property type="term" value="C:cytoskeleton"/>
    <property type="evidence" value="ECO:0007669"/>
    <property type="project" value="UniProtKB-SubCell"/>
</dbReference>
<dbReference type="Ensembl" id="ENSEAST00005027990.2">
    <property type="protein sequence ID" value="ENSEASP00005025781.2"/>
    <property type="gene ID" value="ENSEASG00005017588.2"/>
</dbReference>
<reference evidence="18" key="2">
    <citation type="submission" date="2025-08" db="UniProtKB">
        <authorList>
            <consortium name="Ensembl"/>
        </authorList>
    </citation>
    <scope>IDENTIFICATION</scope>
</reference>
<dbReference type="FunFam" id="2.30.30.40:FF:000103">
    <property type="entry name" value="Amphiphysin"/>
    <property type="match status" value="1"/>
</dbReference>
<dbReference type="GO" id="GO:0005543">
    <property type="term" value="F:phospholipid binding"/>
    <property type="evidence" value="ECO:0007669"/>
    <property type="project" value="Ensembl"/>
</dbReference>
<dbReference type="SMART" id="SM00721">
    <property type="entry name" value="BAR"/>
    <property type="match status" value="1"/>
</dbReference>
<reference evidence="18 19" key="1">
    <citation type="journal article" date="2020" name="Nat. Commun.">
        <title>Donkey genomes provide new insights into domestication and selection for coat color.</title>
        <authorList>
            <person name="Wang"/>
            <person name="C."/>
            <person name="Li"/>
            <person name="H."/>
            <person name="Guo"/>
            <person name="Y."/>
            <person name="Huang"/>
            <person name="J."/>
            <person name="Sun"/>
            <person name="Y."/>
            <person name="Min"/>
            <person name="J."/>
            <person name="Wang"/>
            <person name="J."/>
            <person name="Fang"/>
            <person name="X."/>
            <person name="Zhao"/>
            <person name="Z."/>
            <person name="Wang"/>
            <person name="S."/>
            <person name="Zhang"/>
            <person name="Y."/>
            <person name="Liu"/>
            <person name="Q."/>
            <person name="Jiang"/>
            <person name="Q."/>
            <person name="Wang"/>
            <person name="X."/>
            <person name="Guo"/>
            <person name="Y."/>
            <person name="Yang"/>
            <person name="C."/>
            <person name="Wang"/>
            <person name="Y."/>
            <person name="Tian"/>
            <person name="F."/>
            <person name="Zhuang"/>
            <person name="G."/>
            <person name="Fan"/>
            <person name="Y."/>
            <person name="Gao"/>
            <person name="Q."/>
            <person name="Li"/>
            <person name="Y."/>
            <person name="Ju"/>
            <person name="Z."/>
            <person name="Li"/>
            <person name="J."/>
            <person name="Li"/>
            <person name="R."/>
            <person name="Hou"/>
            <person name="M."/>
            <person name="Yang"/>
            <person name="G."/>
            <person name="Liu"/>
            <person name="G."/>
            <person name="Liu"/>
            <person name="W."/>
            <person name="Guo"/>
            <person name="J."/>
            <person name="Pan"/>
            <person name="S."/>
            <person name="Fan"/>
            <person name="G."/>
            <person name="Zhang"/>
            <person name="W."/>
            <person name="Zhang"/>
            <person name="R."/>
            <person name="Yu"/>
            <person name="J."/>
            <person name="Zhang"/>
            <person name="X."/>
            <person name="Yin"/>
            <person name="Q."/>
            <person name="Ji"/>
            <person name="C."/>
            <person name="Jin"/>
            <person name="Y."/>
            <person name="Yue"/>
            <person name="G."/>
            <person name="Liu"/>
            <person name="M."/>
            <person name="Xu"/>
            <person name="J."/>
            <person name="Liu"/>
            <person name="S."/>
            <person name="Jordana"/>
            <person name="J."/>
            <person name="Noce"/>
            <person name="A."/>
            <person name="Amills"/>
            <person name="M."/>
            <person name="Wu"/>
            <person name="D.D."/>
            <person name="Li"/>
            <person name="S."/>
            <person name="Zhou"/>
            <person name="X. and Zhong"/>
            <person name="J."/>
        </authorList>
    </citation>
    <scope>NUCLEOTIDE SEQUENCE [LARGE SCALE GENOMIC DNA]</scope>
</reference>
<evidence type="ECO:0000256" key="8">
    <source>
        <dbReference type="ARBA" id="ARBA00023329"/>
    </source>
</evidence>
<evidence type="ECO:0000256" key="9">
    <source>
        <dbReference type="ARBA" id="ARBA00037838"/>
    </source>
</evidence>
<name>A0A8C4MF91_EQUAS</name>
<keyword evidence="19" id="KW-1185">Reference proteome</keyword>
<evidence type="ECO:0000256" key="10">
    <source>
        <dbReference type="ARBA" id="ARBA00058978"/>
    </source>
</evidence>
<feature type="region of interest" description="Disordered" evidence="15">
    <location>
        <begin position="244"/>
        <end position="315"/>
    </location>
</feature>
<comment type="subcellular location">
    <subcellularLocation>
        <location evidence="1">Cytoplasm</location>
        <location evidence="1">Cytoskeleton</location>
    </subcellularLocation>
    <subcellularLocation>
        <location evidence="9">Cytoplasmic vesicle</location>
        <location evidence="9">Secretory vesicle</location>
        <location evidence="9">Synaptic vesicle membrane</location>
        <topology evidence="9">Peripheral membrane protein</topology>
        <orientation evidence="9">Cytoplasmic side</orientation>
    </subcellularLocation>
</comment>
<dbReference type="GO" id="GO:0030672">
    <property type="term" value="C:synaptic vesicle membrane"/>
    <property type="evidence" value="ECO:0007669"/>
    <property type="project" value="UniProtKB-SubCell"/>
</dbReference>
<dbReference type="InterPro" id="IPR035470">
    <property type="entry name" value="Amphiphysin_I_SH3"/>
</dbReference>
<organism evidence="18 19">
    <name type="scientific">Equus asinus</name>
    <name type="common">Donkey</name>
    <name type="synonym">Equus africanus asinus</name>
    <dbReference type="NCBI Taxonomy" id="9793"/>
    <lineage>
        <taxon>Eukaryota</taxon>
        <taxon>Metazoa</taxon>
        <taxon>Chordata</taxon>
        <taxon>Craniata</taxon>
        <taxon>Vertebrata</taxon>
        <taxon>Euteleostomi</taxon>
        <taxon>Mammalia</taxon>
        <taxon>Eutheria</taxon>
        <taxon>Laurasiatheria</taxon>
        <taxon>Perissodactyla</taxon>
        <taxon>Equidae</taxon>
        <taxon>Equus</taxon>
    </lineage>
</organism>
<accession>A0A8C4MF91</accession>
<feature type="coiled-coil region" evidence="14">
    <location>
        <begin position="152"/>
        <end position="186"/>
    </location>
</feature>
<evidence type="ECO:0000256" key="15">
    <source>
        <dbReference type="SAM" id="MobiDB-lite"/>
    </source>
</evidence>
<comment type="function">
    <text evidence="10">May participate in mechanisms of regulated exocytosis in synapses and certain endocrine cell types. May control the properties of the membrane associated cytoskeleton.</text>
</comment>
<evidence type="ECO:0000256" key="6">
    <source>
        <dbReference type="ARBA" id="ARBA00023136"/>
    </source>
</evidence>
<keyword evidence="4" id="KW-0770">Synapse</keyword>
<dbReference type="GeneTree" id="ENSGT00950000182882"/>
<keyword evidence="7" id="KW-0206">Cytoskeleton</keyword>
<feature type="region of interest" description="Disordered" evidence="15">
    <location>
        <begin position="660"/>
        <end position="715"/>
    </location>
</feature>
<feature type="region of interest" description="Disordered" evidence="15">
    <location>
        <begin position="439"/>
        <end position="458"/>
    </location>
</feature>
<dbReference type="AlphaFoldDB" id="A0A8C4MF91"/>
<dbReference type="PANTHER" id="PTHR46514">
    <property type="entry name" value="AMPHIPHYSIN"/>
    <property type="match status" value="1"/>
</dbReference>
<dbReference type="Gene3D" id="1.20.1270.60">
    <property type="entry name" value="Arfaptin homology (AH) domain/BAR domain"/>
    <property type="match status" value="1"/>
</dbReference>
<evidence type="ECO:0000259" key="17">
    <source>
        <dbReference type="PROSITE" id="PS51021"/>
    </source>
</evidence>
<comment type="subunit">
    <text evidence="11">Heterodimer with BIN1. Binds SH3GLB1. Interacts with REPS1 and SGIP1. Binds AP2A2. Interacts with AP2B1. Interacts with DNM1 and SYNJ1.</text>
</comment>
<dbReference type="InterPro" id="IPR004148">
    <property type="entry name" value="BAR_dom"/>
</dbReference>
<feature type="domain" description="BAR" evidence="17">
    <location>
        <begin position="24"/>
        <end position="240"/>
    </location>
</feature>
<keyword evidence="6" id="KW-0472">Membrane</keyword>
<dbReference type="InterPro" id="IPR036028">
    <property type="entry name" value="SH3-like_dom_sf"/>
</dbReference>
<reference evidence="18" key="3">
    <citation type="submission" date="2025-09" db="UniProtKB">
        <authorList>
            <consortium name="Ensembl"/>
        </authorList>
    </citation>
    <scope>IDENTIFICATION</scope>
</reference>
<feature type="region of interest" description="Disordered" evidence="15">
    <location>
        <begin position="531"/>
        <end position="557"/>
    </location>
</feature>
<keyword evidence="5 14" id="KW-0175">Coiled coil</keyword>
<evidence type="ECO:0000313" key="18">
    <source>
        <dbReference type="Ensembl" id="ENSEASP00005025781.2"/>
    </source>
</evidence>
<proteinExistence type="predicted"/>
<feature type="compositionally biased region" description="Polar residues" evidence="15">
    <location>
        <begin position="439"/>
        <end position="453"/>
    </location>
</feature>
<dbReference type="SUPFAM" id="SSF50044">
    <property type="entry name" value="SH3-domain"/>
    <property type="match status" value="1"/>
</dbReference>
<dbReference type="GO" id="GO:0048488">
    <property type="term" value="P:synaptic vesicle endocytosis"/>
    <property type="evidence" value="ECO:0007669"/>
    <property type="project" value="TreeGrafter"/>
</dbReference>
<dbReference type="PANTHER" id="PTHR46514:SF2">
    <property type="entry name" value="AMPHIPHYSIN"/>
    <property type="match status" value="1"/>
</dbReference>
<dbReference type="PROSITE" id="PS51021">
    <property type="entry name" value="BAR"/>
    <property type="match status" value="1"/>
</dbReference>
<evidence type="ECO:0000256" key="13">
    <source>
        <dbReference type="PROSITE-ProRule" id="PRU00192"/>
    </source>
</evidence>
<feature type="region of interest" description="Disordered" evidence="15">
    <location>
        <begin position="467"/>
        <end position="500"/>
    </location>
</feature>
<dbReference type="GO" id="GO:0031256">
    <property type="term" value="C:leading edge membrane"/>
    <property type="evidence" value="ECO:0007669"/>
    <property type="project" value="Ensembl"/>
</dbReference>
<keyword evidence="3" id="KW-0963">Cytoplasm</keyword>
<protein>
    <recommendedName>
        <fullName evidence="12">Amphiphysin</fullName>
    </recommendedName>
</protein>
<feature type="compositionally biased region" description="Low complexity" evidence="15">
    <location>
        <begin position="701"/>
        <end position="710"/>
    </location>
</feature>
<dbReference type="PRINTS" id="PR01252">
    <property type="entry name" value="AMPHIPHYSIN1"/>
</dbReference>
<gene>
    <name evidence="18" type="primary">AMPH</name>
</gene>
<dbReference type="Pfam" id="PF03114">
    <property type="entry name" value="BAR"/>
    <property type="match status" value="1"/>
</dbReference>
<dbReference type="InterPro" id="IPR003005">
    <property type="entry name" value="Amphiphysin"/>
</dbReference>
<dbReference type="SUPFAM" id="SSF103657">
    <property type="entry name" value="BAR/IMD domain-like"/>
    <property type="match status" value="1"/>
</dbReference>
<dbReference type="PRINTS" id="PR00452">
    <property type="entry name" value="SH3DOMAIN"/>
</dbReference>
<feature type="region of interest" description="Disordered" evidence="15">
    <location>
        <begin position="742"/>
        <end position="781"/>
    </location>
</feature>
<feature type="compositionally biased region" description="Basic and acidic residues" evidence="15">
    <location>
        <begin position="539"/>
        <end position="556"/>
    </location>
</feature>
<dbReference type="PRINTS" id="PR01251">
    <property type="entry name" value="AMPHIPHYSIN"/>
</dbReference>
<evidence type="ECO:0000256" key="14">
    <source>
        <dbReference type="SAM" id="Coils"/>
    </source>
</evidence>
<keyword evidence="8" id="KW-0968">Cytoplasmic vesicle</keyword>
<evidence type="ECO:0000313" key="19">
    <source>
        <dbReference type="Proteomes" id="UP000694387"/>
    </source>
</evidence>
<dbReference type="Gene3D" id="2.30.30.40">
    <property type="entry name" value="SH3 Domains"/>
    <property type="match status" value="1"/>
</dbReference>
<evidence type="ECO:0000256" key="7">
    <source>
        <dbReference type="ARBA" id="ARBA00023212"/>
    </source>
</evidence>
<feature type="compositionally biased region" description="Pro residues" evidence="15">
    <location>
        <begin position="261"/>
        <end position="274"/>
    </location>
</feature>
<evidence type="ECO:0000256" key="4">
    <source>
        <dbReference type="ARBA" id="ARBA00023018"/>
    </source>
</evidence>
<evidence type="ECO:0000256" key="3">
    <source>
        <dbReference type="ARBA" id="ARBA00022490"/>
    </source>
</evidence>
<evidence type="ECO:0000256" key="11">
    <source>
        <dbReference type="ARBA" id="ARBA00064175"/>
    </source>
</evidence>
<sequence>MADIKTGIFAKNVQKRLNRAQEKVLQKLGKADETKDEQFEEYVQNFKRQEAEGTRLQRELRGYLAAIKGMQEASMKLTESLHEVYEPDWYGREDVKMVGEKCDVLWEDFHQKLVDGSLLTLDTYLGQFPDIKNRIAKRSRKLVDYDSARHHLEALQSSKRKDESRISKAEEEFQKAQKVFEEFNVDLQEELPSLWSRRVGFYVNTFKNVSSLEAKFHKEIAVLCHKLYEVMTKLGDQHADKAFTIQGAPSDSGPLRIAKTPSPPEEPSPIPSPTASPNHTLAPASPAPARPRSPSQTRKGPPVPPLPKVTPTKELQPENIISFFEDNFVPEISVTTPSQNEVPEVKKEETLLDLDFDPFKPEVVSAGSAGVTHSPMSQTLPWDLWTTSTDLVQPTDSSKSLSLCNLIMEETPDSGLTEEIQRSQIDLGAFIWGPDASTDSVSQEITQGGSQEDSACLSEAEQGTGLFTGLLPSADWHTEQGDHVLGPAPPCENEQLSPKPRPEAEFAVAACMEMEQPYDLPESQMPAMETGDLVTESQEDVKKSEDDEEEKQKTEDSLWAGVETCEKASAGSFNGFTQPQDTSLFTMQTDQSMICNLAESEQAPPTEPKAEEPPAAATPAVGLEAGLDTRAEEPVEGAVIIPGTEADVTVGISMPAAEGAPVEEAETEKAALPAGEGASLEEARIDAEATETVDSDRSQPEETAAAAPPEKVIPSVIIEPASNNEGEGEHEVTIGAESKEATDAAALPGSTSVTPELASEQEAGEDSQPAPAALSASEVSQEVPPGFLYKVETLHDFEAANSDELTLQRGDVVLVVPSDSEADQDAGWLVGVKESDWLQYRDLATYKGLFPENFTRRLD</sequence>
<dbReference type="FunFam" id="1.20.1270.60:FF:000013">
    <property type="entry name" value="Amphiphysin isoform 2"/>
    <property type="match status" value="1"/>
</dbReference>